<feature type="transmembrane region" description="Helical" evidence="1">
    <location>
        <begin position="7"/>
        <end position="24"/>
    </location>
</feature>
<evidence type="ECO:0000256" key="1">
    <source>
        <dbReference type="SAM" id="Phobius"/>
    </source>
</evidence>
<comment type="caution">
    <text evidence="2">The sequence shown here is derived from an EMBL/GenBank/DDBJ whole genome shotgun (WGS) entry which is preliminary data.</text>
</comment>
<evidence type="ECO:0000313" key="3">
    <source>
        <dbReference type="Proteomes" id="UP000004564"/>
    </source>
</evidence>
<evidence type="ECO:0000313" key="2">
    <source>
        <dbReference type="EMBL" id="EHB39742.1"/>
    </source>
</evidence>
<keyword evidence="1" id="KW-0472">Membrane</keyword>
<organism evidence="2 3">
    <name type="scientific">Salmonella enterica subsp. enterica serovar Infantis str. SARB27</name>
    <dbReference type="NCBI Taxonomy" id="596155"/>
    <lineage>
        <taxon>Bacteria</taxon>
        <taxon>Pseudomonadati</taxon>
        <taxon>Pseudomonadota</taxon>
        <taxon>Gammaproteobacteria</taxon>
        <taxon>Enterobacterales</taxon>
        <taxon>Enterobacteriaceae</taxon>
        <taxon>Salmonella</taxon>
    </lineage>
</organism>
<keyword evidence="1" id="KW-0812">Transmembrane</keyword>
<dbReference type="EMBL" id="AFYI01000005">
    <property type="protein sequence ID" value="EHB39742.1"/>
    <property type="molecule type" value="Genomic_DNA"/>
</dbReference>
<dbReference type="AlphaFoldDB" id="A0A6C8G338"/>
<sequence length="58" mass="7166">MYQRLKNIKYYLVIVTMSAFPHGLVNERFYFLLKFVNDIHVIYIVYFFENIIMLNKLQ</sequence>
<dbReference type="Proteomes" id="UP000004564">
    <property type="component" value="Chromosome"/>
</dbReference>
<keyword evidence="1" id="KW-1133">Transmembrane helix</keyword>
<gene>
    <name evidence="2" type="ORF">SEENIN0B_04291</name>
</gene>
<protein>
    <submittedName>
        <fullName evidence="2">Uncharacterized protein</fullName>
    </submittedName>
</protein>
<reference evidence="2 3" key="1">
    <citation type="submission" date="2011-09" db="EMBL/GenBank/DDBJ databases">
        <authorList>
            <person name="McClelland M."/>
            <person name="Clifton S."/>
            <person name="Porwollik S."/>
            <person name="Cheng P."/>
            <person name="Wollam A."/>
            <person name="Wang C."/>
            <person name="Pepin K."/>
            <person name="Bhonagiri V."/>
            <person name="Fulton R."/>
            <person name="Fulton L.F."/>
            <person name="Delehaunty K."/>
            <person name="Fronick C."/>
            <person name="O'Laughlin M."/>
            <person name="Godfrey J."/>
            <person name="Waligorski J."/>
            <person name="Appelbaum E."/>
            <person name="Farmer C."/>
            <person name="Strong C."/>
            <person name="Tomlinson C."/>
            <person name="Hou S."/>
            <person name="Minx P."/>
            <person name="Warren W."/>
            <person name="Wilson R.K."/>
        </authorList>
    </citation>
    <scope>NUCLEOTIDE SEQUENCE [LARGE SCALE GENOMIC DNA]</scope>
    <source>
        <strain evidence="3">SARB 27</strain>
    </source>
</reference>
<accession>A0A6C8G338</accession>
<name>A0A6C8G338_SALIN</name>
<feature type="transmembrane region" description="Helical" evidence="1">
    <location>
        <begin position="30"/>
        <end position="48"/>
    </location>
</feature>
<proteinExistence type="predicted"/>